<keyword evidence="2" id="KW-1185">Reference proteome</keyword>
<evidence type="ECO:0000313" key="2">
    <source>
        <dbReference type="Proteomes" id="UP000239007"/>
    </source>
</evidence>
<dbReference type="AlphaFoldDB" id="A0A2S7UXC1"/>
<name>A0A2S7UXC1_9GAMM</name>
<dbReference type="Proteomes" id="UP000239007">
    <property type="component" value="Unassembled WGS sequence"/>
</dbReference>
<dbReference type="RefSeq" id="WP_105053173.1">
    <property type="nucleotide sequence ID" value="NZ_BMYG01000001.1"/>
</dbReference>
<accession>A0A2S7UXC1</accession>
<evidence type="ECO:0000313" key="1">
    <source>
        <dbReference type="EMBL" id="PQJ54654.1"/>
    </source>
</evidence>
<proteinExistence type="predicted"/>
<comment type="caution">
    <text evidence="1">The sequence shown here is derived from an EMBL/GenBank/DDBJ whole genome shotgun (WGS) entry which is preliminary data.</text>
</comment>
<organism evidence="1 2">
    <name type="scientific">Psychrosphaera saromensis</name>
    <dbReference type="NCBI Taxonomy" id="716813"/>
    <lineage>
        <taxon>Bacteria</taxon>
        <taxon>Pseudomonadati</taxon>
        <taxon>Pseudomonadota</taxon>
        <taxon>Gammaproteobacteria</taxon>
        <taxon>Alteromonadales</taxon>
        <taxon>Pseudoalteromonadaceae</taxon>
        <taxon>Psychrosphaera</taxon>
    </lineage>
</organism>
<protein>
    <submittedName>
        <fullName evidence="1">Uncharacterized protein</fullName>
    </submittedName>
</protein>
<gene>
    <name evidence="1" type="ORF">BTO11_14025</name>
</gene>
<dbReference type="EMBL" id="MSCH01000003">
    <property type="protein sequence ID" value="PQJ54654.1"/>
    <property type="molecule type" value="Genomic_DNA"/>
</dbReference>
<reference evidence="1 2" key="1">
    <citation type="submission" date="2016-12" db="EMBL/GenBank/DDBJ databases">
        <title>Diversity of luminous bacteria.</title>
        <authorList>
            <person name="Yoshizawa S."/>
            <person name="Kogure K."/>
        </authorList>
    </citation>
    <scope>NUCLEOTIDE SEQUENCE [LARGE SCALE GENOMIC DNA]</scope>
    <source>
        <strain evidence="1 2">SA4-48</strain>
    </source>
</reference>
<sequence length="158" mass="17496">MKTLTLLVAALISFDALSKEPAAIIDYALVEKLAPYEELKGSLDIGGGVSLPYKFSITSRGDGGINIGGLYIHTYDSHNDGTIFQDHLLKHQFVDVNRDGYLDLIVSGVGLFKGVTEWDAIRKRTLVSIFIYDIVGNKYINTVLDEAVWAIEPQDKLY</sequence>